<feature type="transmembrane region" description="Helical" evidence="1">
    <location>
        <begin position="21"/>
        <end position="44"/>
    </location>
</feature>
<dbReference type="EMBL" id="ABVR01000042">
    <property type="protein sequence ID" value="EEG88996.1"/>
    <property type="molecule type" value="Genomic_DNA"/>
</dbReference>
<dbReference type="AlphaFoldDB" id="C0BD45"/>
<dbReference type="HOGENOM" id="CLU_2681379_0_0_9"/>
<accession>C0BD45</accession>
<feature type="transmembrane region" description="Helical" evidence="1">
    <location>
        <begin position="56"/>
        <end position="73"/>
    </location>
</feature>
<dbReference type="Proteomes" id="UP000003793">
    <property type="component" value="Unassembled WGS sequence"/>
</dbReference>
<sequence length="74" mass="9177">MTIFKFNIPLFLFFSIFHAKNIEYCCIFININAFFYTQCIYFFYSGMKRISSLLYQFLYLFFIYSFLFSFLFAF</sequence>
<comment type="caution">
    <text evidence="2">The sequence shown here is derived from an EMBL/GenBank/DDBJ whole genome shotgun (WGS) entry which is preliminary data.</text>
</comment>
<keyword evidence="1" id="KW-0472">Membrane</keyword>
<evidence type="ECO:0000256" key="1">
    <source>
        <dbReference type="SAM" id="Phobius"/>
    </source>
</evidence>
<name>C0BD45_9FIRM</name>
<proteinExistence type="predicted"/>
<evidence type="ECO:0000313" key="3">
    <source>
        <dbReference type="Proteomes" id="UP000003793"/>
    </source>
</evidence>
<reference evidence="2 3" key="1">
    <citation type="submission" date="2009-02" db="EMBL/GenBank/DDBJ databases">
        <authorList>
            <person name="Fulton L."/>
            <person name="Clifton S."/>
            <person name="Fulton B."/>
            <person name="Xu J."/>
            <person name="Minx P."/>
            <person name="Pepin K.H."/>
            <person name="Johnson M."/>
            <person name="Bhonagiri V."/>
            <person name="Nash W.E."/>
            <person name="Mardis E.R."/>
            <person name="Wilson R.K."/>
        </authorList>
    </citation>
    <scope>NUCLEOTIDE SEQUENCE [LARGE SCALE GENOMIC DNA]</scope>
    <source>
        <strain evidence="2 3">ATCC 27758</strain>
    </source>
</reference>
<organism evidence="2 3">
    <name type="scientific">Coprococcus comes ATCC 27758</name>
    <dbReference type="NCBI Taxonomy" id="470146"/>
    <lineage>
        <taxon>Bacteria</taxon>
        <taxon>Bacillati</taxon>
        <taxon>Bacillota</taxon>
        <taxon>Clostridia</taxon>
        <taxon>Lachnospirales</taxon>
        <taxon>Lachnospiraceae</taxon>
        <taxon>Coprococcus</taxon>
    </lineage>
</organism>
<keyword evidence="1" id="KW-0812">Transmembrane</keyword>
<reference evidence="2 3" key="2">
    <citation type="submission" date="2009-03" db="EMBL/GenBank/DDBJ databases">
        <title>Draft genome sequence of Coprococcus comes (ATCC 27758).</title>
        <authorList>
            <person name="Sudarsanam P."/>
            <person name="Ley R."/>
            <person name="Guruge J."/>
            <person name="Turnbaugh P.J."/>
            <person name="Mahowald M."/>
            <person name="Liep D."/>
            <person name="Gordon J."/>
        </authorList>
    </citation>
    <scope>NUCLEOTIDE SEQUENCE [LARGE SCALE GENOMIC DNA]</scope>
    <source>
        <strain evidence="2 3">ATCC 27758</strain>
    </source>
</reference>
<protein>
    <submittedName>
        <fullName evidence="2">Uncharacterized protein</fullName>
    </submittedName>
</protein>
<keyword evidence="1" id="KW-1133">Transmembrane helix</keyword>
<gene>
    <name evidence="2" type="ORF">COPCOM_03086</name>
</gene>
<evidence type="ECO:0000313" key="2">
    <source>
        <dbReference type="EMBL" id="EEG88996.1"/>
    </source>
</evidence>